<feature type="region of interest" description="Disordered" evidence="1">
    <location>
        <begin position="112"/>
        <end position="133"/>
    </location>
</feature>
<organism evidence="2 3">
    <name type="scientific">Streptantibioticus rubrisoli</name>
    <dbReference type="NCBI Taxonomy" id="1387313"/>
    <lineage>
        <taxon>Bacteria</taxon>
        <taxon>Bacillati</taxon>
        <taxon>Actinomycetota</taxon>
        <taxon>Actinomycetes</taxon>
        <taxon>Kitasatosporales</taxon>
        <taxon>Streptomycetaceae</taxon>
        <taxon>Streptantibioticus</taxon>
    </lineage>
</organism>
<dbReference type="RefSeq" id="WP_255931817.1">
    <property type="nucleotide sequence ID" value="NZ_JANFNH010000047.1"/>
</dbReference>
<name>A0ABT1PJX0_9ACTN</name>
<comment type="caution">
    <text evidence="2">The sequence shown here is derived from an EMBL/GenBank/DDBJ whole genome shotgun (WGS) entry which is preliminary data.</text>
</comment>
<dbReference type="InterPro" id="IPR035183">
    <property type="entry name" value="DUF5304"/>
</dbReference>
<dbReference type="Proteomes" id="UP001206206">
    <property type="component" value="Unassembled WGS sequence"/>
</dbReference>
<keyword evidence="3" id="KW-1185">Reference proteome</keyword>
<accession>A0ABT1PJX0</accession>
<reference evidence="2 3" key="1">
    <citation type="submission" date="2022-06" db="EMBL/GenBank/DDBJ databases">
        <title>Draft genome sequence of type strain Streptomyces rubrisoli DSM 42083.</title>
        <authorList>
            <person name="Duangmal K."/>
            <person name="Klaysubun C."/>
        </authorList>
    </citation>
    <scope>NUCLEOTIDE SEQUENCE [LARGE SCALE GENOMIC DNA]</scope>
    <source>
        <strain evidence="2 3">DSM 42083</strain>
    </source>
</reference>
<evidence type="ECO:0000313" key="3">
    <source>
        <dbReference type="Proteomes" id="UP001206206"/>
    </source>
</evidence>
<evidence type="ECO:0000313" key="2">
    <source>
        <dbReference type="EMBL" id="MCQ4045670.1"/>
    </source>
</evidence>
<feature type="compositionally biased region" description="Polar residues" evidence="1">
    <location>
        <begin position="112"/>
        <end position="126"/>
    </location>
</feature>
<proteinExistence type="predicted"/>
<dbReference type="Pfam" id="PF17230">
    <property type="entry name" value="DUF5304"/>
    <property type="match status" value="1"/>
</dbReference>
<dbReference type="EMBL" id="JANFNH010000047">
    <property type="protein sequence ID" value="MCQ4045670.1"/>
    <property type="molecule type" value="Genomic_DNA"/>
</dbReference>
<protein>
    <submittedName>
        <fullName evidence="2">DUF5304 domain-containing protein</fullName>
    </submittedName>
</protein>
<gene>
    <name evidence="2" type="ORF">NON19_27480</name>
</gene>
<sequence length="133" mass="14123">MSEGQDRQHTGADAWATACAEDLAEERARRRAQAGHRPGSAADELRKLAEAVADKVAELRSPAAELAAQTVISQVRAAVGPIRERNPDVFEHLAAAGSELLAAYRAAVSGQESRWTQGVGNDQPSGSEHIDLD</sequence>
<evidence type="ECO:0000256" key="1">
    <source>
        <dbReference type="SAM" id="MobiDB-lite"/>
    </source>
</evidence>